<dbReference type="InterPro" id="IPR050486">
    <property type="entry name" value="Mannose-1P_guanyltransferase"/>
</dbReference>
<dbReference type="CDD" id="cd04607">
    <property type="entry name" value="CBS_pair_NTP_transferase_assoc"/>
    <property type="match status" value="1"/>
</dbReference>
<dbReference type="CDD" id="cd06426">
    <property type="entry name" value="NTP_transferase_like_2"/>
    <property type="match status" value="1"/>
</dbReference>
<feature type="domain" description="CBS" evidence="1">
    <location>
        <begin position="1"/>
        <end position="61"/>
    </location>
</feature>
<accession>A0A6J6E2S9</accession>
<evidence type="ECO:0000259" key="1">
    <source>
        <dbReference type="PROSITE" id="PS51371"/>
    </source>
</evidence>
<protein>
    <submittedName>
        <fullName evidence="2">Unannotated protein</fullName>
    </submittedName>
</protein>
<dbReference type="InterPro" id="IPR046342">
    <property type="entry name" value="CBS_dom_sf"/>
</dbReference>
<dbReference type="SUPFAM" id="SSF54631">
    <property type="entry name" value="CBS-domain pair"/>
    <property type="match status" value="1"/>
</dbReference>
<feature type="domain" description="CBS" evidence="1">
    <location>
        <begin position="67"/>
        <end position="123"/>
    </location>
</feature>
<dbReference type="Gene3D" id="3.90.550.10">
    <property type="entry name" value="Spore Coat Polysaccharide Biosynthesis Protein SpsA, Chain A"/>
    <property type="match status" value="1"/>
</dbReference>
<dbReference type="Pfam" id="PF00571">
    <property type="entry name" value="CBS"/>
    <property type="match status" value="2"/>
</dbReference>
<gene>
    <name evidence="2" type="ORF">UFOPK1740_00103</name>
</gene>
<dbReference type="PROSITE" id="PS51371">
    <property type="entry name" value="CBS"/>
    <property type="match status" value="2"/>
</dbReference>
<sequence length="344" mass="38355">MEIFWQKTLLPPSVTIKEVVNLLDKVALRIALITDESNMLIGTISDGDIRRGLLKGLSLDSPIESIIKKNPIVVSPELSREKVLQIMTSNKIQQVPVVNEKNEVIGLHLWDELNAPTAHENLFVIMAGGKGTRLHPQTINSPKPLLLLAGKPILEHIIDRAKSHGFKNFVIAIHYLGHMIQDYFGDGQKFGVKIRYLNESTPLGTAGALSLLNPKPSSTFIVTNGDVVTDINYAEILNFHQQNNASATMAVKGYEWQNPFGVVQTQGLEITDFEEKPITRSYVNAGVYVLEPSSLSFLKKSETCDMPTLLKRLKEESNSLIAYPIHEPWLDVGRPEDLKRGFNK</sequence>
<dbReference type="EMBL" id="CAEZTU010000002">
    <property type="protein sequence ID" value="CAB4569569.1"/>
    <property type="molecule type" value="Genomic_DNA"/>
</dbReference>
<reference evidence="2" key="1">
    <citation type="submission" date="2020-05" db="EMBL/GenBank/DDBJ databases">
        <authorList>
            <person name="Chiriac C."/>
            <person name="Salcher M."/>
            <person name="Ghai R."/>
            <person name="Kavagutti S V."/>
        </authorList>
    </citation>
    <scope>NUCLEOTIDE SEQUENCE</scope>
</reference>
<dbReference type="InterPro" id="IPR029044">
    <property type="entry name" value="Nucleotide-diphossugar_trans"/>
</dbReference>
<dbReference type="InterPro" id="IPR005835">
    <property type="entry name" value="NTP_transferase_dom"/>
</dbReference>
<organism evidence="2">
    <name type="scientific">freshwater metagenome</name>
    <dbReference type="NCBI Taxonomy" id="449393"/>
    <lineage>
        <taxon>unclassified sequences</taxon>
        <taxon>metagenomes</taxon>
        <taxon>ecological metagenomes</taxon>
    </lineage>
</organism>
<name>A0A6J6E2S9_9ZZZZ</name>
<dbReference type="SMART" id="SM00116">
    <property type="entry name" value="CBS"/>
    <property type="match status" value="2"/>
</dbReference>
<dbReference type="InterPro" id="IPR000644">
    <property type="entry name" value="CBS_dom"/>
</dbReference>
<dbReference type="Gene3D" id="3.10.580.10">
    <property type="entry name" value="CBS-domain"/>
    <property type="match status" value="1"/>
</dbReference>
<dbReference type="SUPFAM" id="SSF53448">
    <property type="entry name" value="Nucleotide-diphospho-sugar transferases"/>
    <property type="match status" value="1"/>
</dbReference>
<proteinExistence type="predicted"/>
<dbReference type="AlphaFoldDB" id="A0A6J6E2S9"/>
<evidence type="ECO:0000313" key="2">
    <source>
        <dbReference type="EMBL" id="CAB4569569.1"/>
    </source>
</evidence>
<dbReference type="Pfam" id="PF00483">
    <property type="entry name" value="NTP_transferase"/>
    <property type="match status" value="1"/>
</dbReference>
<dbReference type="PANTHER" id="PTHR22572">
    <property type="entry name" value="SUGAR-1-PHOSPHATE GUANYL TRANSFERASE"/>
    <property type="match status" value="1"/>
</dbReference>